<dbReference type="InterPro" id="IPR036513">
    <property type="entry name" value="STAS_dom_sf"/>
</dbReference>
<proteinExistence type="inferred from homology"/>
<accession>A0ABV5P3J4</accession>
<dbReference type="PANTHER" id="PTHR33495">
    <property type="entry name" value="ANTI-SIGMA FACTOR ANTAGONIST TM_1081-RELATED-RELATED"/>
    <property type="match status" value="1"/>
</dbReference>
<gene>
    <name evidence="4" type="ORF">ACFFR3_43995</name>
</gene>
<dbReference type="InterPro" id="IPR003658">
    <property type="entry name" value="Anti-sigma_ant"/>
</dbReference>
<dbReference type="Gene3D" id="3.30.750.24">
    <property type="entry name" value="STAS domain"/>
    <property type="match status" value="1"/>
</dbReference>
<comment type="similarity">
    <text evidence="1 2">Belongs to the anti-sigma-factor antagonist family.</text>
</comment>
<evidence type="ECO:0000256" key="2">
    <source>
        <dbReference type="RuleBase" id="RU003749"/>
    </source>
</evidence>
<dbReference type="NCBIfam" id="TIGR00377">
    <property type="entry name" value="ant_ant_sig"/>
    <property type="match status" value="1"/>
</dbReference>
<organism evidence="4 5">
    <name type="scientific">Nonomuraea salmonea</name>
    <dbReference type="NCBI Taxonomy" id="46181"/>
    <lineage>
        <taxon>Bacteria</taxon>
        <taxon>Bacillati</taxon>
        <taxon>Actinomycetota</taxon>
        <taxon>Actinomycetes</taxon>
        <taxon>Streptosporangiales</taxon>
        <taxon>Streptosporangiaceae</taxon>
        <taxon>Nonomuraea</taxon>
    </lineage>
</organism>
<name>A0ABV5P3J4_9ACTN</name>
<feature type="domain" description="STAS" evidence="3">
    <location>
        <begin position="9"/>
        <end position="115"/>
    </location>
</feature>
<evidence type="ECO:0000313" key="4">
    <source>
        <dbReference type="EMBL" id="MFB9476499.1"/>
    </source>
</evidence>
<evidence type="ECO:0000313" key="5">
    <source>
        <dbReference type="Proteomes" id="UP001589568"/>
    </source>
</evidence>
<keyword evidence="5" id="KW-1185">Reference proteome</keyword>
<comment type="caution">
    <text evidence="4">The sequence shown here is derived from an EMBL/GenBank/DDBJ whole genome shotgun (WGS) entry which is preliminary data.</text>
</comment>
<dbReference type="Pfam" id="PF01740">
    <property type="entry name" value="STAS"/>
    <property type="match status" value="1"/>
</dbReference>
<dbReference type="InterPro" id="IPR002645">
    <property type="entry name" value="STAS_dom"/>
</dbReference>
<dbReference type="SUPFAM" id="SSF52091">
    <property type="entry name" value="SpoIIaa-like"/>
    <property type="match status" value="1"/>
</dbReference>
<dbReference type="Proteomes" id="UP001589568">
    <property type="component" value="Unassembled WGS sequence"/>
</dbReference>
<dbReference type="RefSeq" id="WP_345400193.1">
    <property type="nucleotide sequence ID" value="NZ_BAAAXS010000001.1"/>
</dbReference>
<dbReference type="PANTHER" id="PTHR33495:SF2">
    <property type="entry name" value="ANTI-SIGMA FACTOR ANTAGONIST TM_1081-RELATED"/>
    <property type="match status" value="1"/>
</dbReference>
<dbReference type="CDD" id="cd07043">
    <property type="entry name" value="STAS_anti-anti-sigma_factors"/>
    <property type="match status" value="1"/>
</dbReference>
<sequence>MGSIDRAGFSWVVTQRDDAAVLCPCGDLDLSSMEEFRSGLAEAMSCLRPPLVVVDLHEVDFCDSSGLNALIWAANTVEAAGGRLRLSGLQPRVSRLMRMTGLDRRFTLQDAPTGQ</sequence>
<reference evidence="4 5" key="1">
    <citation type="submission" date="2024-09" db="EMBL/GenBank/DDBJ databases">
        <authorList>
            <person name="Sun Q."/>
            <person name="Mori K."/>
        </authorList>
    </citation>
    <scope>NUCLEOTIDE SEQUENCE [LARGE SCALE GENOMIC DNA]</scope>
    <source>
        <strain evidence="4 5">JCM 3324</strain>
    </source>
</reference>
<dbReference type="EMBL" id="JBHMCF010000051">
    <property type="protein sequence ID" value="MFB9476499.1"/>
    <property type="molecule type" value="Genomic_DNA"/>
</dbReference>
<evidence type="ECO:0000259" key="3">
    <source>
        <dbReference type="PROSITE" id="PS50801"/>
    </source>
</evidence>
<evidence type="ECO:0000256" key="1">
    <source>
        <dbReference type="ARBA" id="ARBA00009013"/>
    </source>
</evidence>
<protein>
    <recommendedName>
        <fullName evidence="2">Anti-sigma factor antagonist</fullName>
    </recommendedName>
</protein>
<dbReference type="PROSITE" id="PS50801">
    <property type="entry name" value="STAS"/>
    <property type="match status" value="1"/>
</dbReference>